<proteinExistence type="predicted"/>
<name>A0A239EMN8_9NOCA</name>
<organism evidence="3 4">
    <name type="scientific">Rhodococcoides kyotonense</name>
    <dbReference type="NCBI Taxonomy" id="398843"/>
    <lineage>
        <taxon>Bacteria</taxon>
        <taxon>Bacillati</taxon>
        <taxon>Actinomycetota</taxon>
        <taxon>Actinomycetes</taxon>
        <taxon>Mycobacteriales</taxon>
        <taxon>Nocardiaceae</taxon>
        <taxon>Rhodococcoides</taxon>
    </lineage>
</organism>
<evidence type="ECO:0000259" key="2">
    <source>
        <dbReference type="PROSITE" id="PS51178"/>
    </source>
</evidence>
<feature type="domain" description="PASTA" evidence="2">
    <location>
        <begin position="27"/>
        <end position="90"/>
    </location>
</feature>
<keyword evidence="1" id="KW-0732">Signal</keyword>
<evidence type="ECO:0000313" key="4">
    <source>
        <dbReference type="Proteomes" id="UP000198327"/>
    </source>
</evidence>
<evidence type="ECO:0000313" key="3">
    <source>
        <dbReference type="EMBL" id="SNS45192.1"/>
    </source>
</evidence>
<keyword evidence="4" id="KW-1185">Reference proteome</keyword>
<feature type="signal peptide" evidence="1">
    <location>
        <begin position="1"/>
        <end position="28"/>
    </location>
</feature>
<dbReference type="InterPro" id="IPR005543">
    <property type="entry name" value="PASTA_dom"/>
</dbReference>
<dbReference type="PROSITE" id="PS51178">
    <property type="entry name" value="PASTA"/>
    <property type="match status" value="1"/>
</dbReference>
<dbReference type="AlphaFoldDB" id="A0A239EMN8"/>
<evidence type="ECO:0000256" key="1">
    <source>
        <dbReference type="SAM" id="SignalP"/>
    </source>
</evidence>
<gene>
    <name evidence="3" type="ORF">SAMN05421642_102438</name>
</gene>
<sequence>MHASIKKAVVSVAAAGAISVGGPAVAFAAQLEVPNVTGMTANEARETLYQAGFDNVIGDNADSTHRVTGTNPRAGTYADEETTIILIVPSD</sequence>
<dbReference type="SUPFAM" id="SSF54184">
    <property type="entry name" value="Penicillin-binding protein 2x (pbp-2x), c-terminal domain"/>
    <property type="match status" value="1"/>
</dbReference>
<accession>A0A239EMN8</accession>
<dbReference type="Proteomes" id="UP000198327">
    <property type="component" value="Unassembled WGS sequence"/>
</dbReference>
<dbReference type="Gene3D" id="3.30.10.20">
    <property type="match status" value="1"/>
</dbReference>
<reference evidence="4" key="1">
    <citation type="submission" date="2017-06" db="EMBL/GenBank/DDBJ databases">
        <authorList>
            <person name="Varghese N."/>
            <person name="Submissions S."/>
        </authorList>
    </citation>
    <scope>NUCLEOTIDE SEQUENCE [LARGE SCALE GENOMIC DNA]</scope>
    <source>
        <strain evidence="4">JCM 23211</strain>
    </source>
</reference>
<protein>
    <submittedName>
        <fullName evidence="3">PASTA domain-containing protein</fullName>
    </submittedName>
</protein>
<dbReference type="Pfam" id="PF03793">
    <property type="entry name" value="PASTA"/>
    <property type="match status" value="1"/>
</dbReference>
<feature type="chain" id="PRO_5012918413" evidence="1">
    <location>
        <begin position="29"/>
        <end position="91"/>
    </location>
</feature>
<dbReference type="RefSeq" id="WP_176444136.1">
    <property type="nucleotide sequence ID" value="NZ_FZOW01000002.1"/>
</dbReference>
<dbReference type="EMBL" id="FZOW01000002">
    <property type="protein sequence ID" value="SNS45192.1"/>
    <property type="molecule type" value="Genomic_DNA"/>
</dbReference>
<dbReference type="CDD" id="cd06577">
    <property type="entry name" value="PASTA_pknB"/>
    <property type="match status" value="1"/>
</dbReference>
<dbReference type="SMART" id="SM00740">
    <property type="entry name" value="PASTA"/>
    <property type="match status" value="1"/>
</dbReference>